<sequence length="148" mass="16485">MRFRVFVVYYETSARTYLPLPERDPGFFLYERSGGWADEDVLVRADDIVRVTDPAWIGHLAPGDAWGTTMYPLDADSPSSEDLPHVPDVHAPTVLRPFGTGGTQRLAFSADARFLAVEGEEDEVEVYDCADWSEYARLPCRAPTSPGT</sequence>
<evidence type="ECO:0000313" key="2">
    <source>
        <dbReference type="Proteomes" id="UP000253318"/>
    </source>
</evidence>
<reference evidence="1 2" key="1">
    <citation type="submission" date="2018-04" db="EMBL/GenBank/DDBJ databases">
        <title>Novel actinobacteria from marine sediment.</title>
        <authorList>
            <person name="Ng Z.Y."/>
            <person name="Tan G.Y.A."/>
        </authorList>
    </citation>
    <scope>NUCLEOTIDE SEQUENCE [LARGE SCALE GENOMIC DNA]</scope>
    <source>
        <strain evidence="1 2">TPS81</strain>
    </source>
</reference>
<organism evidence="1 2">
    <name type="scientific">Marinitenerispora sediminis</name>
    <dbReference type="NCBI Taxonomy" id="1931232"/>
    <lineage>
        <taxon>Bacteria</taxon>
        <taxon>Bacillati</taxon>
        <taxon>Actinomycetota</taxon>
        <taxon>Actinomycetes</taxon>
        <taxon>Streptosporangiales</taxon>
        <taxon>Nocardiopsidaceae</taxon>
        <taxon>Marinitenerispora</taxon>
    </lineage>
</organism>
<dbReference type="AlphaFoldDB" id="A0A368T8T7"/>
<dbReference type="OrthoDB" id="57332at2"/>
<accession>A0A368T8T7</accession>
<name>A0A368T8T7_9ACTN</name>
<dbReference type="RefSeq" id="WP_114400593.1">
    <property type="nucleotide sequence ID" value="NZ_QEIM01000251.1"/>
</dbReference>
<proteinExistence type="predicted"/>
<protein>
    <submittedName>
        <fullName evidence="1">Uncharacterized protein</fullName>
    </submittedName>
</protein>
<dbReference type="Proteomes" id="UP000253318">
    <property type="component" value="Unassembled WGS sequence"/>
</dbReference>
<keyword evidence="2" id="KW-1185">Reference proteome</keyword>
<evidence type="ECO:0000313" key="1">
    <source>
        <dbReference type="EMBL" id="RCV60437.1"/>
    </source>
</evidence>
<comment type="caution">
    <text evidence="1">The sequence shown here is derived from an EMBL/GenBank/DDBJ whole genome shotgun (WGS) entry which is preliminary data.</text>
</comment>
<gene>
    <name evidence="1" type="ORF">DEF24_07080</name>
</gene>
<dbReference type="EMBL" id="QEIN01000039">
    <property type="protein sequence ID" value="RCV60437.1"/>
    <property type="molecule type" value="Genomic_DNA"/>
</dbReference>